<feature type="chain" id="PRO_5001760808" description="BPP domain-containing protein" evidence="1">
    <location>
        <begin position="20"/>
        <end position="646"/>
    </location>
</feature>
<feature type="domain" description="BPP" evidence="2">
    <location>
        <begin position="319"/>
        <end position="643"/>
    </location>
</feature>
<dbReference type="STRING" id="1137799.GZ78_16425"/>
<dbReference type="RefSeq" id="WP_034837587.1">
    <property type="nucleotide sequence ID" value="NZ_JOKH01000003.1"/>
</dbReference>
<keyword evidence="4" id="KW-1185">Reference proteome</keyword>
<name>A0A081NG08_9GAMM</name>
<dbReference type="EMBL" id="JOKH01000003">
    <property type="protein sequence ID" value="KEQ17381.1"/>
    <property type="molecule type" value="Genomic_DNA"/>
</dbReference>
<dbReference type="Pfam" id="PF02333">
    <property type="entry name" value="Phytase"/>
    <property type="match status" value="2"/>
</dbReference>
<gene>
    <name evidence="3" type="ORF">GZ78_16425</name>
</gene>
<dbReference type="PROSITE" id="PS51662">
    <property type="entry name" value="BP_PHYTASE"/>
    <property type="match status" value="2"/>
</dbReference>
<keyword evidence="1" id="KW-0732">Signal</keyword>
<feature type="signal peptide" evidence="1">
    <location>
        <begin position="1"/>
        <end position="19"/>
    </location>
</feature>
<evidence type="ECO:0000259" key="2">
    <source>
        <dbReference type="PROSITE" id="PS51662"/>
    </source>
</evidence>
<comment type="caution">
    <text evidence="3">The sequence shown here is derived from an EMBL/GenBank/DDBJ whole genome shotgun (WGS) entry which is preliminary data.</text>
</comment>
<dbReference type="GO" id="GO:0016158">
    <property type="term" value="F:inositol hexakisphosphate 3-phosphatase activity"/>
    <property type="evidence" value="ECO:0007669"/>
    <property type="project" value="InterPro"/>
</dbReference>
<evidence type="ECO:0000256" key="1">
    <source>
        <dbReference type="SAM" id="SignalP"/>
    </source>
</evidence>
<proteinExistence type="predicted"/>
<dbReference type="OrthoDB" id="8696437at2"/>
<evidence type="ECO:0000313" key="4">
    <source>
        <dbReference type="Proteomes" id="UP000028073"/>
    </source>
</evidence>
<feature type="domain" description="BPP" evidence="2">
    <location>
        <begin position="17"/>
        <end position="313"/>
    </location>
</feature>
<protein>
    <recommendedName>
        <fullName evidence="2">BPP domain-containing protein</fullName>
    </recommendedName>
</protein>
<dbReference type="SUPFAM" id="SSF50956">
    <property type="entry name" value="Thermostable phytase (3-phytase)"/>
    <property type="match status" value="2"/>
</dbReference>
<dbReference type="Gene3D" id="2.120.10.30">
    <property type="entry name" value="TolB, C-terminal domain"/>
    <property type="match status" value="2"/>
</dbReference>
<organism evidence="3 4">
    <name type="scientific">Endozoicomonas numazuensis</name>
    <dbReference type="NCBI Taxonomy" id="1137799"/>
    <lineage>
        <taxon>Bacteria</taxon>
        <taxon>Pseudomonadati</taxon>
        <taxon>Pseudomonadota</taxon>
        <taxon>Gammaproteobacteria</taxon>
        <taxon>Oceanospirillales</taxon>
        <taxon>Endozoicomonadaceae</taxon>
        <taxon>Endozoicomonas</taxon>
    </lineage>
</organism>
<evidence type="ECO:0000313" key="3">
    <source>
        <dbReference type="EMBL" id="KEQ17381.1"/>
    </source>
</evidence>
<reference evidence="3 4" key="1">
    <citation type="submission" date="2014-06" db="EMBL/GenBank/DDBJ databases">
        <title>Whole Genome Sequences of Three Symbiotic Endozoicomonas Bacteria.</title>
        <authorList>
            <person name="Neave M.J."/>
            <person name="Apprill A."/>
            <person name="Voolstra C.R."/>
        </authorList>
    </citation>
    <scope>NUCLEOTIDE SEQUENCE [LARGE SCALE GENOMIC DNA]</scope>
    <source>
        <strain evidence="3 4">DSM 25634</strain>
    </source>
</reference>
<dbReference type="AlphaFoldDB" id="A0A081NG08"/>
<sequence length="646" mass="69893">MMIKTIKYLSFTVGLVAMMATLTGCNSEPELKTHAIQNTEGLSGETVIPLGSEDQPFWLVTSESKGLLLLDEDGRVRSQIKGSNELLDIRQNVVIKGQSVLLAASVNKETNRPMLVAVNTQEGTLKSVASLPSPTFDIDGICLYRDTQQHVYLFMLNGRGAGQQWLVIDGETQTPLSREVRELTLPPLSSDCSVDDTTNALYISEEGIGVWKYGAHPEAALGRQVIHLVQPHGSSAESVAGISAFPGGVMVVDPDTATLSGYKVEGDTVEEAFALKVAGAQTPESVGVIRASDSTLRVGLFDDETDQYLAADVDWKASAAPEDSELITILPEVQTPAMGRFGDVADDPAIWVNPENASQSLVLGTNKKQGLFVYDLEGKERQSFSTGRLNNVDVRYGFELGRKTVDIATASNRTDNSIAVYSIDRTTGRLTESGRVKTDLPEIYGLCMYQPEPGRIDVFVNDKDGTYQQYQLKVRGMRISGTKVRTFKVDSQPEGCVANEATQQLFVGEEGAGVWVIGANDNDGVKLEPVAKIGGQLVDDVEGMAVYSQEQQSYLVVSSQGNDSYAVFDTEKPYAYRGSFRVGLNAAKGIDGASETDGLDVSSANFGGVFSEGMLVVQDGRNHMPSSPQNFKYIPWKSIQSALKLD</sequence>
<dbReference type="eggNOG" id="COG4247">
    <property type="taxonomic scope" value="Bacteria"/>
</dbReference>
<dbReference type="Proteomes" id="UP000028073">
    <property type="component" value="Unassembled WGS sequence"/>
</dbReference>
<dbReference type="InterPro" id="IPR011042">
    <property type="entry name" value="6-blade_b-propeller_TolB-like"/>
</dbReference>
<accession>A0A081NG08</accession>
<dbReference type="InterPro" id="IPR003431">
    <property type="entry name" value="B-propeller_Phytase"/>
</dbReference>
<dbReference type="PROSITE" id="PS51257">
    <property type="entry name" value="PROKAR_LIPOPROTEIN"/>
    <property type="match status" value="1"/>
</dbReference>